<dbReference type="PANTHER" id="PTHR10434">
    <property type="entry name" value="1-ACYL-SN-GLYCEROL-3-PHOSPHATE ACYLTRANSFERASE"/>
    <property type="match status" value="1"/>
</dbReference>
<keyword evidence="5 8" id="KW-0012">Acyltransferase</keyword>
<keyword evidence="3" id="KW-0808">Transferase</keyword>
<dbReference type="CDD" id="cd07989">
    <property type="entry name" value="LPLAT_AGPAT-like"/>
    <property type="match status" value="1"/>
</dbReference>
<evidence type="ECO:0000256" key="2">
    <source>
        <dbReference type="ARBA" id="ARBA00022516"/>
    </source>
</evidence>
<dbReference type="GO" id="GO:0016746">
    <property type="term" value="F:acyltransferase activity"/>
    <property type="evidence" value="ECO:0007669"/>
    <property type="project" value="UniProtKB-KW"/>
</dbReference>
<evidence type="ECO:0000313" key="8">
    <source>
        <dbReference type="EMBL" id="MFB9903262.1"/>
    </source>
</evidence>
<evidence type="ECO:0000256" key="1">
    <source>
        <dbReference type="ARBA" id="ARBA00005189"/>
    </source>
</evidence>
<comment type="pathway">
    <text evidence="1">Lipid metabolism.</text>
</comment>
<protein>
    <submittedName>
        <fullName evidence="8">Lysophospholipid acyltransferase family protein</fullName>
    </submittedName>
</protein>
<keyword evidence="4" id="KW-0443">Lipid metabolism</keyword>
<sequence>MPESGETPAVSLPLRAFRLMSVFFVFLAALPVLAVLPLFGTRRRIARLRSLACLLVRALGIRVVHTGPRGGSALLVANHLSWLDGVALLVQQPIHLVSDARVRAEPVLGPLLHRGGAIFLDRERPSALPATVDEMADALRAGLPVGAFPEGARRCSSPGGPFAPAAFEAAIRAGVPVRPTLIEYRLPDGRATSAAAFLGEETLRDNVRRLVAMRGLEVHVRALPVLDPSRYRSRGALCRAAKAAIDRAATPTPDACAAANPRPVVPEKRLITAEELISTSS</sequence>
<dbReference type="Proteomes" id="UP001589693">
    <property type="component" value="Unassembled WGS sequence"/>
</dbReference>
<dbReference type="InterPro" id="IPR002123">
    <property type="entry name" value="Plipid/glycerol_acylTrfase"/>
</dbReference>
<dbReference type="SMART" id="SM00563">
    <property type="entry name" value="PlsC"/>
    <property type="match status" value="1"/>
</dbReference>
<keyword evidence="6" id="KW-1133">Transmembrane helix</keyword>
<comment type="caution">
    <text evidence="8">The sequence shown here is derived from an EMBL/GenBank/DDBJ whole genome shotgun (WGS) entry which is preliminary data.</text>
</comment>
<gene>
    <name evidence="8" type="ORF">ACFFQA_04860</name>
</gene>
<keyword evidence="6" id="KW-0472">Membrane</keyword>
<name>A0ABV5ZQU6_9PSEU</name>
<dbReference type="EMBL" id="JBHLZU010000004">
    <property type="protein sequence ID" value="MFB9903262.1"/>
    <property type="molecule type" value="Genomic_DNA"/>
</dbReference>
<evidence type="ECO:0000256" key="5">
    <source>
        <dbReference type="ARBA" id="ARBA00023315"/>
    </source>
</evidence>
<keyword evidence="2" id="KW-0444">Lipid biosynthesis</keyword>
<dbReference type="PANTHER" id="PTHR10434:SF64">
    <property type="entry name" value="1-ACYL-SN-GLYCEROL-3-PHOSPHATE ACYLTRANSFERASE-RELATED"/>
    <property type="match status" value="1"/>
</dbReference>
<keyword evidence="6" id="KW-0812">Transmembrane</keyword>
<dbReference type="SUPFAM" id="SSF69593">
    <property type="entry name" value="Glycerol-3-phosphate (1)-acyltransferase"/>
    <property type="match status" value="1"/>
</dbReference>
<accession>A0ABV5ZQU6</accession>
<dbReference type="Pfam" id="PF01553">
    <property type="entry name" value="Acyltransferase"/>
    <property type="match status" value="1"/>
</dbReference>
<dbReference type="RefSeq" id="WP_377850398.1">
    <property type="nucleotide sequence ID" value="NZ_JBHLZU010000004.1"/>
</dbReference>
<evidence type="ECO:0000256" key="4">
    <source>
        <dbReference type="ARBA" id="ARBA00023098"/>
    </source>
</evidence>
<reference evidence="8 9" key="1">
    <citation type="submission" date="2024-09" db="EMBL/GenBank/DDBJ databases">
        <authorList>
            <person name="Sun Q."/>
            <person name="Mori K."/>
        </authorList>
    </citation>
    <scope>NUCLEOTIDE SEQUENCE [LARGE SCALE GENOMIC DNA]</scope>
    <source>
        <strain evidence="8 9">TBRC 7907</strain>
    </source>
</reference>
<evidence type="ECO:0000256" key="6">
    <source>
        <dbReference type="SAM" id="Phobius"/>
    </source>
</evidence>
<keyword evidence="9" id="KW-1185">Reference proteome</keyword>
<feature type="domain" description="Phospholipid/glycerol acyltransferase" evidence="7">
    <location>
        <begin position="73"/>
        <end position="185"/>
    </location>
</feature>
<proteinExistence type="predicted"/>
<organism evidence="8 9">
    <name type="scientific">Allokutzneria oryzae</name>
    <dbReference type="NCBI Taxonomy" id="1378989"/>
    <lineage>
        <taxon>Bacteria</taxon>
        <taxon>Bacillati</taxon>
        <taxon>Actinomycetota</taxon>
        <taxon>Actinomycetes</taxon>
        <taxon>Pseudonocardiales</taxon>
        <taxon>Pseudonocardiaceae</taxon>
        <taxon>Allokutzneria</taxon>
    </lineage>
</organism>
<evidence type="ECO:0000313" key="9">
    <source>
        <dbReference type="Proteomes" id="UP001589693"/>
    </source>
</evidence>
<evidence type="ECO:0000256" key="3">
    <source>
        <dbReference type="ARBA" id="ARBA00022679"/>
    </source>
</evidence>
<evidence type="ECO:0000259" key="7">
    <source>
        <dbReference type="SMART" id="SM00563"/>
    </source>
</evidence>
<feature type="transmembrane region" description="Helical" evidence="6">
    <location>
        <begin position="20"/>
        <end position="39"/>
    </location>
</feature>